<dbReference type="NCBIfam" id="NF001813">
    <property type="entry name" value="PRK00549.1"/>
    <property type="match status" value="1"/>
</dbReference>
<dbReference type="NCBIfam" id="TIGR00177">
    <property type="entry name" value="molyb_syn"/>
    <property type="match status" value="1"/>
</dbReference>
<dbReference type="Pfam" id="PF00994">
    <property type="entry name" value="MoCF_biosynth"/>
    <property type="match status" value="1"/>
</dbReference>
<dbReference type="PIRSF" id="PIRSF006728">
    <property type="entry name" value="CinA"/>
    <property type="match status" value="1"/>
</dbReference>
<comment type="caution">
    <text evidence="3">The sequence shown here is derived from an EMBL/GenBank/DDBJ whole genome shotgun (WGS) entry which is preliminary data.</text>
</comment>
<dbReference type="Gene3D" id="3.40.980.10">
    <property type="entry name" value="MoaB/Mog-like domain"/>
    <property type="match status" value="1"/>
</dbReference>
<reference evidence="3" key="2">
    <citation type="submission" date="2020-09" db="EMBL/GenBank/DDBJ databases">
        <authorList>
            <person name="Sun Q."/>
            <person name="Zhou Y."/>
        </authorList>
    </citation>
    <scope>NUCLEOTIDE SEQUENCE</scope>
    <source>
        <strain evidence="3">CGMCC 1.12360</strain>
    </source>
</reference>
<dbReference type="SUPFAM" id="SSF142433">
    <property type="entry name" value="CinA-like"/>
    <property type="match status" value="1"/>
</dbReference>
<dbReference type="Gene3D" id="3.30.70.2860">
    <property type="match status" value="1"/>
</dbReference>
<name>A0A8J2TQQ6_9BACI</name>
<accession>A0A8J2TQQ6</accession>
<dbReference type="Pfam" id="PF18146">
    <property type="entry name" value="CinA_KH"/>
    <property type="match status" value="1"/>
</dbReference>
<reference evidence="3" key="1">
    <citation type="journal article" date="2014" name="Int. J. Syst. Evol. Microbiol.">
        <title>Complete genome sequence of Corynebacterium casei LMG S-19264T (=DSM 44701T), isolated from a smear-ripened cheese.</title>
        <authorList>
            <consortium name="US DOE Joint Genome Institute (JGI-PGF)"/>
            <person name="Walter F."/>
            <person name="Albersmeier A."/>
            <person name="Kalinowski J."/>
            <person name="Ruckert C."/>
        </authorList>
    </citation>
    <scope>NUCLEOTIDE SEQUENCE</scope>
    <source>
        <strain evidence="3">CGMCC 1.12360</strain>
    </source>
</reference>
<dbReference type="InterPro" id="IPR050101">
    <property type="entry name" value="CinA"/>
</dbReference>
<dbReference type="CDD" id="cd00885">
    <property type="entry name" value="cinA"/>
    <property type="match status" value="1"/>
</dbReference>
<dbReference type="HAMAP" id="MF_00226_B">
    <property type="entry name" value="CinA_B"/>
    <property type="match status" value="1"/>
</dbReference>
<dbReference type="Proteomes" id="UP000602050">
    <property type="component" value="Unassembled WGS sequence"/>
</dbReference>
<dbReference type="InterPro" id="IPR036425">
    <property type="entry name" value="MoaB/Mog-like_dom_sf"/>
</dbReference>
<dbReference type="NCBIfam" id="TIGR00199">
    <property type="entry name" value="PncC_domain"/>
    <property type="match status" value="1"/>
</dbReference>
<evidence type="ECO:0000256" key="1">
    <source>
        <dbReference type="HAMAP-Rule" id="MF_00226"/>
    </source>
</evidence>
<dbReference type="InterPro" id="IPR008135">
    <property type="entry name" value="Competence-induced_CinA"/>
</dbReference>
<protein>
    <recommendedName>
        <fullName evidence="1">Putative competence-damage inducible protein</fullName>
    </recommendedName>
</protein>
<dbReference type="SUPFAM" id="SSF53218">
    <property type="entry name" value="Molybdenum cofactor biosynthesis proteins"/>
    <property type="match status" value="1"/>
</dbReference>
<dbReference type="InterPro" id="IPR036653">
    <property type="entry name" value="CinA-like_C"/>
</dbReference>
<dbReference type="RefSeq" id="WP_188392714.1">
    <property type="nucleotide sequence ID" value="NZ_BMEV01000051.1"/>
</dbReference>
<evidence type="ECO:0000313" key="4">
    <source>
        <dbReference type="Proteomes" id="UP000602050"/>
    </source>
</evidence>
<dbReference type="InterPro" id="IPR008136">
    <property type="entry name" value="CinA_C"/>
</dbReference>
<sequence>MSKQFNAEIVSVGTELLLGQIANTNAQWLSKKLAELGINVYHHSVVGDNLERVRRVFAAANERANIVIVTGGLGPTEDDLTREAFQLLSKKEMEIHAPSLEKIEKYFRNNYITMTPNNKRQARVFKGSIVLENPIGMAPGMIVETNQVTWIFLPGVPREMKQLTTEKVLPYLEKKTGKKDVIQSQVLKFIGIGESTLEHELIDLIQTQTNPTIAPLAQNDGVVIRITAKGENKEHVRHMLDETRKKILSRVGDYYYGTDEETIEERLISLLKEKELTIASAESLTGGLFMSRLISVSGASEVCLGGIIGYDTNVKRKLLGVSDETISSVGTVSEACALEMARGAKEKLQSSLAISFTGVAGPAEVEGKPAGTVYIGICSASGKSEVAEFSFQGERNTVRERAVKKGLEMLYHYLKKLE</sequence>
<evidence type="ECO:0000259" key="2">
    <source>
        <dbReference type="SMART" id="SM00852"/>
    </source>
</evidence>
<dbReference type="InterPro" id="IPR041424">
    <property type="entry name" value="CinA_KH"/>
</dbReference>
<dbReference type="InterPro" id="IPR001453">
    <property type="entry name" value="MoaB/Mog_dom"/>
</dbReference>
<organism evidence="3 4">
    <name type="scientific">Compostibacillus humi</name>
    <dbReference type="NCBI Taxonomy" id="1245525"/>
    <lineage>
        <taxon>Bacteria</taxon>
        <taxon>Bacillati</taxon>
        <taxon>Bacillota</taxon>
        <taxon>Bacilli</taxon>
        <taxon>Bacillales</taxon>
        <taxon>Bacillaceae</taxon>
        <taxon>Compostibacillus</taxon>
    </lineage>
</organism>
<proteinExistence type="inferred from homology"/>
<dbReference type="NCBIfam" id="TIGR00200">
    <property type="entry name" value="cinA_nterm"/>
    <property type="match status" value="1"/>
</dbReference>
<feature type="domain" description="MoaB/Mog" evidence="2">
    <location>
        <begin position="8"/>
        <end position="174"/>
    </location>
</feature>
<dbReference type="Pfam" id="PF02464">
    <property type="entry name" value="CinA"/>
    <property type="match status" value="1"/>
</dbReference>
<dbReference type="PANTHER" id="PTHR13939">
    <property type="entry name" value="NICOTINAMIDE-NUCLEOTIDE AMIDOHYDROLASE PNCC"/>
    <property type="match status" value="1"/>
</dbReference>
<comment type="similarity">
    <text evidence="1">Belongs to the CinA family.</text>
</comment>
<dbReference type="AlphaFoldDB" id="A0A8J2TQQ6"/>
<dbReference type="Gene3D" id="3.90.950.20">
    <property type="entry name" value="CinA-like"/>
    <property type="match status" value="1"/>
</dbReference>
<gene>
    <name evidence="1 3" type="primary">cinA</name>
    <name evidence="3" type="ORF">GCM10010978_24610</name>
</gene>
<dbReference type="SMART" id="SM00852">
    <property type="entry name" value="MoCF_biosynth"/>
    <property type="match status" value="1"/>
</dbReference>
<dbReference type="EMBL" id="BMEV01000051">
    <property type="protein sequence ID" value="GFZ83038.1"/>
    <property type="molecule type" value="Genomic_DNA"/>
</dbReference>
<evidence type="ECO:0000313" key="3">
    <source>
        <dbReference type="EMBL" id="GFZ83038.1"/>
    </source>
</evidence>
<keyword evidence="4" id="KW-1185">Reference proteome</keyword>
<dbReference type="PANTHER" id="PTHR13939:SF0">
    <property type="entry name" value="NMN AMIDOHYDROLASE-LIKE PROTEIN YFAY"/>
    <property type="match status" value="1"/>
</dbReference>